<name>A0A3B0MNN1_THEAN</name>
<organism evidence="2">
    <name type="scientific">Theileria annulata</name>
    <dbReference type="NCBI Taxonomy" id="5874"/>
    <lineage>
        <taxon>Eukaryota</taxon>
        <taxon>Sar</taxon>
        <taxon>Alveolata</taxon>
        <taxon>Apicomplexa</taxon>
        <taxon>Aconoidasida</taxon>
        <taxon>Piroplasmida</taxon>
        <taxon>Theileriidae</taxon>
        <taxon>Theileria</taxon>
    </lineage>
</organism>
<accession>A0A3B0MNN1</accession>
<gene>
    <name evidence="1" type="ORF">TAT_000157800</name>
    <name evidence="2" type="ORF">TAV_000158000</name>
</gene>
<dbReference type="VEuPathDB" id="PiroplasmaDB:TA14005"/>
<dbReference type="EMBL" id="UIVS01000002">
    <property type="protein sequence ID" value="SVP91434.1"/>
    <property type="molecule type" value="Genomic_DNA"/>
</dbReference>
<dbReference type="EMBL" id="UIVT01000002">
    <property type="protein sequence ID" value="SVP90867.1"/>
    <property type="molecule type" value="Genomic_DNA"/>
</dbReference>
<evidence type="ECO:0000313" key="2">
    <source>
        <dbReference type="EMBL" id="SVP91434.1"/>
    </source>
</evidence>
<dbReference type="AlphaFoldDB" id="A0A3B0MNN1"/>
<proteinExistence type="predicted"/>
<protein>
    <submittedName>
        <fullName evidence="2">Uncharacterized protein</fullName>
    </submittedName>
</protein>
<evidence type="ECO:0000313" key="1">
    <source>
        <dbReference type="EMBL" id="SVP90867.1"/>
    </source>
</evidence>
<reference evidence="2" key="1">
    <citation type="submission" date="2018-07" db="EMBL/GenBank/DDBJ databases">
        <authorList>
            <person name="Quirk P.G."/>
            <person name="Krulwich T.A."/>
        </authorList>
    </citation>
    <scope>NUCLEOTIDE SEQUENCE</scope>
    <source>
        <strain evidence="2">Anand</strain>
    </source>
</reference>
<sequence>MVNIFDEVRIIFRGPCERLFIAYKPFGWHVCSPQKKKFSDSLSSVIGASLGIPEDSIKFPSKLKINQNGLVIGTTDSAMYSQITRIIENKQCTKCYTCLIDTTSSIFNSIGKGISELNGTIRFNLLQKKSQFDPNLHISNIQFALEDSILSQDTGLKSVKFKLTSLEHISNPENAINWPETNMKSLSTHTNLLENKYSLEFQNKCLSELHNKYLLELEINDNILDKNLEEILDQLGINISNKFHSILLNTIQLPHPILKDKIITAKINFPLENFLSI</sequence>